<dbReference type="Pfam" id="PF14559">
    <property type="entry name" value="TPR_19"/>
    <property type="match status" value="1"/>
</dbReference>
<dbReference type="SUPFAM" id="SSF53474">
    <property type="entry name" value="alpha/beta-Hydrolases"/>
    <property type="match status" value="1"/>
</dbReference>
<dbReference type="Gene3D" id="3.40.50.1820">
    <property type="entry name" value="alpha/beta hydrolase"/>
    <property type="match status" value="1"/>
</dbReference>
<keyword evidence="1" id="KW-0732">Signal</keyword>
<dbReference type="Gene3D" id="1.25.40.10">
    <property type="entry name" value="Tetratricopeptide repeat domain"/>
    <property type="match status" value="1"/>
</dbReference>
<gene>
    <name evidence="2" type="ORF">J1N51_00615</name>
</gene>
<keyword evidence="3" id="KW-1185">Reference proteome</keyword>
<dbReference type="EMBL" id="CP072110">
    <property type="protein sequence ID" value="QTH64035.1"/>
    <property type="molecule type" value="Genomic_DNA"/>
</dbReference>
<proteinExistence type="predicted"/>
<evidence type="ECO:0000256" key="1">
    <source>
        <dbReference type="SAM" id="SignalP"/>
    </source>
</evidence>
<protein>
    <submittedName>
        <fullName evidence="2">Tetratricopeptide repeat protein</fullName>
    </submittedName>
</protein>
<accession>A0A975HIA8</accession>
<dbReference type="Proteomes" id="UP000682739">
    <property type="component" value="Chromosome"/>
</dbReference>
<evidence type="ECO:0000313" key="3">
    <source>
        <dbReference type="Proteomes" id="UP000682739"/>
    </source>
</evidence>
<dbReference type="RefSeq" id="WP_208832090.1">
    <property type="nucleotide sequence ID" value="NZ_CP072110.1"/>
</dbReference>
<dbReference type="InterPro" id="IPR011990">
    <property type="entry name" value="TPR-like_helical_dom_sf"/>
</dbReference>
<organism evidence="2 3">
    <name type="scientific">Psychrosphaera ytuae</name>
    <dbReference type="NCBI Taxonomy" id="2820710"/>
    <lineage>
        <taxon>Bacteria</taxon>
        <taxon>Pseudomonadati</taxon>
        <taxon>Pseudomonadota</taxon>
        <taxon>Gammaproteobacteria</taxon>
        <taxon>Alteromonadales</taxon>
        <taxon>Pseudoalteromonadaceae</taxon>
        <taxon>Psychrosphaera</taxon>
    </lineage>
</organism>
<reference evidence="2" key="1">
    <citation type="submission" date="2021-03" db="EMBL/GenBank/DDBJ databases">
        <title>Description of Psychrosphaera ytuae sp. nov. isolated from deep sea sediment of South China Sea.</title>
        <authorList>
            <person name="Zhang J."/>
            <person name="Xu X.-D."/>
        </authorList>
    </citation>
    <scope>NUCLEOTIDE SEQUENCE</scope>
    <source>
        <strain evidence="2">MTZ26</strain>
    </source>
</reference>
<dbReference type="InterPro" id="IPR029058">
    <property type="entry name" value="AB_hydrolase_fold"/>
</dbReference>
<sequence>MKNILLLVLLSLSASGWAVDIKTLNPVETIEVKPEGFKSSLKYNVTLPQNYQQGQGKRYFVLFDLHPRIQPLISGMHDWLSHNGEWPWLKTIVVTPAGYNAEFAAELENLVADPSNQRLLDIIEHGVLKQVDKKYRTNGFRIYSGFMSNGAIGLYALLNRPSMFDAYFISSPTLNNDFGRVLSDAPTKLMAEYDKMKFLYMTIGDHNYEKAHVASFKEFEGALSKHNNSQLTWHSNNQDEHYYMSRPVVTILEGIETLFNDIHEDLAPDSEISKRGVDAIIAYYNDLSKHKYGFEISAEGSLKSLAKSIATRSPSEAMAIYTKVTELYPDSAYAHASLAKALAEQGKIEQAIQVQSVAVEKSKFMNPWHQNKHQQYLDEYKSRLKP</sequence>
<dbReference type="KEGG" id="psym:J1N51_00615"/>
<dbReference type="AlphaFoldDB" id="A0A975HIA8"/>
<evidence type="ECO:0000313" key="2">
    <source>
        <dbReference type="EMBL" id="QTH64035.1"/>
    </source>
</evidence>
<name>A0A975HIA8_9GAMM</name>
<feature type="signal peptide" evidence="1">
    <location>
        <begin position="1"/>
        <end position="18"/>
    </location>
</feature>
<dbReference type="SUPFAM" id="SSF48452">
    <property type="entry name" value="TPR-like"/>
    <property type="match status" value="1"/>
</dbReference>
<feature type="chain" id="PRO_5037169824" evidence="1">
    <location>
        <begin position="19"/>
        <end position="386"/>
    </location>
</feature>